<proteinExistence type="predicted"/>
<reference evidence="1" key="1">
    <citation type="submission" date="2021-01" db="EMBL/GenBank/DDBJ databases">
        <authorList>
            <person name="Corre E."/>
            <person name="Pelletier E."/>
            <person name="Niang G."/>
            <person name="Scheremetjew M."/>
            <person name="Finn R."/>
            <person name="Kale V."/>
            <person name="Holt S."/>
            <person name="Cochrane G."/>
            <person name="Meng A."/>
            <person name="Brown T."/>
            <person name="Cohen L."/>
        </authorList>
    </citation>
    <scope>NUCLEOTIDE SEQUENCE</scope>
    <source>
        <strain evidence="1">Ras09</strain>
    </source>
</reference>
<evidence type="ECO:0000313" key="1">
    <source>
        <dbReference type="EMBL" id="CAE0228931.1"/>
    </source>
</evidence>
<dbReference type="Gene3D" id="3.10.450.40">
    <property type="match status" value="1"/>
</dbReference>
<organism evidence="1">
    <name type="scientific">Strombidium rassoulzadegani</name>
    <dbReference type="NCBI Taxonomy" id="1082188"/>
    <lineage>
        <taxon>Eukaryota</taxon>
        <taxon>Sar</taxon>
        <taxon>Alveolata</taxon>
        <taxon>Ciliophora</taxon>
        <taxon>Intramacronucleata</taxon>
        <taxon>Spirotrichea</taxon>
        <taxon>Oligotrichia</taxon>
        <taxon>Strombidiidae</taxon>
        <taxon>Strombidium</taxon>
    </lineage>
</organism>
<sequence length="208" mass="24472">MVKEKFDRLKVVYSRADKYEGDLAVSSFRMNKKQLEELATLKDFKIGEKLYTFNKTSGEELKDFWQKQGGHFQFCTAPKLRLAKKQNKKVNDQKKEENLKRQKRSFTIAGVYYMDINKVKSKSRAIMNIVKDGEKIEEEDQAFITEILKFHDKAEHKMKDLYHFEVGFHPEFNKTRCFFVVKKDGSKEDFSISKCINNLEAQSATPQE</sequence>
<dbReference type="EMBL" id="HBIA01001350">
    <property type="protein sequence ID" value="CAE0228931.1"/>
    <property type="molecule type" value="Transcribed_RNA"/>
</dbReference>
<dbReference type="PANTHER" id="PTHR33415:SF21">
    <property type="entry name" value="OS04G0572600 PROTEIN"/>
    <property type="match status" value="1"/>
</dbReference>
<accession>A0A7S3CI09</accession>
<gene>
    <name evidence="1" type="ORF">SRAS04492_LOCUS715</name>
</gene>
<dbReference type="PANTHER" id="PTHR33415">
    <property type="entry name" value="PROTEIN EMBRYO DEFECTIVE 514"/>
    <property type="match status" value="1"/>
</dbReference>
<name>A0A7S3CI09_9SPIT</name>
<dbReference type="Pfam" id="PF11523">
    <property type="entry name" value="DUF3223"/>
    <property type="match status" value="1"/>
</dbReference>
<dbReference type="GO" id="GO:1901259">
    <property type="term" value="P:chloroplast rRNA processing"/>
    <property type="evidence" value="ECO:0007669"/>
    <property type="project" value="TreeGrafter"/>
</dbReference>
<dbReference type="GO" id="GO:0009507">
    <property type="term" value="C:chloroplast"/>
    <property type="evidence" value="ECO:0007669"/>
    <property type="project" value="TreeGrafter"/>
</dbReference>
<dbReference type="InterPro" id="IPR044673">
    <property type="entry name" value="DCL-like"/>
</dbReference>
<protein>
    <submittedName>
        <fullName evidence="1">Uncharacterized protein</fullName>
    </submittedName>
</protein>
<dbReference type="GO" id="GO:0009658">
    <property type="term" value="P:chloroplast organization"/>
    <property type="evidence" value="ECO:0007669"/>
    <property type="project" value="TreeGrafter"/>
</dbReference>
<dbReference type="AlphaFoldDB" id="A0A7S3CI09"/>